<feature type="transmembrane region" description="Helical" evidence="7">
    <location>
        <begin position="83"/>
        <end position="104"/>
    </location>
</feature>
<organism evidence="11 12">
    <name type="scientific">Eisenbergiella tayi</name>
    <dbReference type="NCBI Taxonomy" id="1432052"/>
    <lineage>
        <taxon>Bacteria</taxon>
        <taxon>Bacillati</taxon>
        <taxon>Bacillota</taxon>
        <taxon>Clostridia</taxon>
        <taxon>Lachnospirales</taxon>
        <taxon>Lachnospiraceae</taxon>
        <taxon>Eisenbergiella</taxon>
    </lineage>
</organism>
<evidence type="ECO:0000256" key="3">
    <source>
        <dbReference type="ARBA" id="ARBA00022475"/>
    </source>
</evidence>
<dbReference type="Proteomes" id="UP000095003">
    <property type="component" value="Unassembled WGS sequence"/>
</dbReference>
<feature type="transmembrane region" description="Helical" evidence="7">
    <location>
        <begin position="116"/>
        <end position="136"/>
    </location>
</feature>
<dbReference type="Proteomes" id="UP000094271">
    <property type="component" value="Unassembled WGS sequence"/>
</dbReference>
<keyword evidence="5 7" id="KW-1133">Transmembrane helix</keyword>
<dbReference type="PANTHER" id="PTHR43744">
    <property type="entry name" value="ABC TRANSPORTER PERMEASE PROTEIN MG189-RELATED-RELATED"/>
    <property type="match status" value="1"/>
</dbReference>
<dbReference type="GeneID" id="93303873"/>
<evidence type="ECO:0000256" key="2">
    <source>
        <dbReference type="ARBA" id="ARBA00022448"/>
    </source>
</evidence>
<dbReference type="EMBL" id="MEHD01000051">
    <property type="protein sequence ID" value="ODR45678.1"/>
    <property type="molecule type" value="Genomic_DNA"/>
</dbReference>
<dbReference type="OrthoDB" id="2060634at2"/>
<dbReference type="PATRIC" id="fig|1432052.3.peg.2728"/>
<evidence type="ECO:0000313" key="12">
    <source>
        <dbReference type="Proteomes" id="UP000094271"/>
    </source>
</evidence>
<keyword evidence="2" id="KW-0813">Transport</keyword>
<evidence type="ECO:0000313" key="10">
    <source>
        <dbReference type="EMBL" id="ODR45678.1"/>
    </source>
</evidence>
<evidence type="ECO:0000259" key="8">
    <source>
        <dbReference type="PROSITE" id="PS50928"/>
    </source>
</evidence>
<dbReference type="EMBL" id="MCGI01000002">
    <property type="protein sequence ID" value="ODM11858.1"/>
    <property type="molecule type" value="Genomic_DNA"/>
</dbReference>
<reference evidence="10 13" key="2">
    <citation type="submission" date="2016-08" db="EMBL/GenBank/DDBJ databases">
        <title>Characterization of Isolates of Eisenbergiella tayi Derived from Blood Cultures, Using Whole Genome Sequencing.</title>
        <authorList>
            <person name="Bernier A.-M."/>
            <person name="Burdz T."/>
            <person name="Wiebe D."/>
            <person name="Bernard K."/>
        </authorList>
    </citation>
    <scope>NUCLEOTIDE SEQUENCE [LARGE SCALE GENOMIC DNA]</scope>
    <source>
        <strain evidence="10 13">NML120146</strain>
    </source>
</reference>
<dbReference type="RefSeq" id="WP_069157038.1">
    <property type="nucleotide sequence ID" value="NZ_BAABXS010000001.1"/>
</dbReference>
<dbReference type="GO" id="GO:0055085">
    <property type="term" value="P:transmembrane transport"/>
    <property type="evidence" value="ECO:0007669"/>
    <property type="project" value="InterPro"/>
</dbReference>
<feature type="transmembrane region" description="Helical" evidence="7">
    <location>
        <begin position="148"/>
        <end position="166"/>
    </location>
</feature>
<evidence type="ECO:0000256" key="4">
    <source>
        <dbReference type="ARBA" id="ARBA00022692"/>
    </source>
</evidence>
<evidence type="ECO:0000256" key="6">
    <source>
        <dbReference type="ARBA" id="ARBA00023136"/>
    </source>
</evidence>
<dbReference type="Proteomes" id="UP000094869">
    <property type="component" value="Unassembled WGS sequence"/>
</dbReference>
<accession>A0A1E3UN48</accession>
<dbReference type="GO" id="GO:0005886">
    <property type="term" value="C:plasma membrane"/>
    <property type="evidence" value="ECO:0007669"/>
    <property type="project" value="UniProtKB-SubCell"/>
</dbReference>
<evidence type="ECO:0000256" key="1">
    <source>
        <dbReference type="ARBA" id="ARBA00004651"/>
    </source>
</evidence>
<name>A0A1E3UN48_9FIRM</name>
<proteinExistence type="predicted"/>
<feature type="transmembrane region" description="Helical" evidence="7">
    <location>
        <begin position="265"/>
        <end position="285"/>
    </location>
</feature>
<comment type="caution">
    <text evidence="11">The sequence shown here is derived from an EMBL/GenBank/DDBJ whole genome shotgun (WGS) entry which is preliminary data.</text>
</comment>
<keyword evidence="3" id="KW-1003">Cell membrane</keyword>
<dbReference type="InterPro" id="IPR000515">
    <property type="entry name" value="MetI-like"/>
</dbReference>
<sequence>MHNNNIMKKSPADRIFLAIVYLFLGLFVLVVLYPLIYVVSCSFSSPQDLVAGRVFLWPVNPGLQGYKAVLGDERVWSGYGNTIVYTVLGTLIGTAVTFIGAFVLSRKEFPMRGLLTTVFAITMFFGGGTIPTYLLLKQLHMLNTVWSIVLPGAFNVWLAIVGRTFIQSSIPEELFEATCLDGGDYFQYLTRVVLPLAKPILAVLALNFALTHWNSYYSALLYLNESVKFPLQLVLRNILLNNQVDITQMSSDALDMMNKQYLSELLKYSLIIISSVPLMITYPFLQKYFIKGAMVGSVKG</sequence>
<evidence type="ECO:0000256" key="5">
    <source>
        <dbReference type="ARBA" id="ARBA00022989"/>
    </source>
</evidence>
<dbReference type="AlphaFoldDB" id="A0A1E3UN48"/>
<reference evidence="9 14" key="1">
    <citation type="submission" date="2016-07" db="EMBL/GenBank/DDBJ databases">
        <title>Characterization of isolates of Eisenbergiella tayi derived from blood cultures, using whole genome sequencing.</title>
        <authorList>
            <person name="Burdz T."/>
            <person name="Wiebe D."/>
            <person name="Huynh C."/>
            <person name="Bernard K."/>
        </authorList>
    </citation>
    <scope>NUCLEOTIDE SEQUENCE [LARGE SCALE GENOMIC DNA]</scope>
    <source>
        <strain evidence="9 14">NML 120489</strain>
    </source>
</reference>
<protein>
    <submittedName>
        <fullName evidence="9">L-arabinose transport system permease protein AraQ</fullName>
    </submittedName>
    <submittedName>
        <fullName evidence="11">Sugar ABC transporter permease</fullName>
    </submittedName>
</protein>
<keyword evidence="4 7" id="KW-0812">Transmembrane</keyword>
<dbReference type="PANTHER" id="PTHR43744:SF9">
    <property type="entry name" value="POLYGALACTURONAN_RHAMNOGALACTURONAN TRANSPORT SYSTEM PERMEASE PROTEIN YTCP"/>
    <property type="match status" value="1"/>
</dbReference>
<dbReference type="Gene3D" id="1.10.3720.10">
    <property type="entry name" value="MetI-like"/>
    <property type="match status" value="1"/>
</dbReference>
<feature type="domain" description="ABC transmembrane type-1" evidence="8">
    <location>
        <begin position="79"/>
        <end position="267"/>
    </location>
</feature>
<dbReference type="SUPFAM" id="SSF161098">
    <property type="entry name" value="MetI-like"/>
    <property type="match status" value="1"/>
</dbReference>
<dbReference type="CDD" id="cd06261">
    <property type="entry name" value="TM_PBP2"/>
    <property type="match status" value="1"/>
</dbReference>
<keyword evidence="13" id="KW-1185">Reference proteome</keyword>
<evidence type="ECO:0000313" key="9">
    <source>
        <dbReference type="EMBL" id="ODM11858.1"/>
    </source>
</evidence>
<evidence type="ECO:0000256" key="7">
    <source>
        <dbReference type="SAM" id="Phobius"/>
    </source>
</evidence>
<gene>
    <name evidence="9" type="primary">araQ_65</name>
    <name evidence="9" type="ORF">BEH84_02473</name>
    <name evidence="11" type="ORF">BEI59_04025</name>
    <name evidence="10" type="ORF">BEI63_28215</name>
</gene>
<feature type="transmembrane region" description="Helical" evidence="7">
    <location>
        <begin position="15"/>
        <end position="36"/>
    </location>
</feature>
<dbReference type="InterPro" id="IPR035906">
    <property type="entry name" value="MetI-like_sf"/>
</dbReference>
<evidence type="ECO:0000313" key="11">
    <source>
        <dbReference type="EMBL" id="ODR55093.1"/>
    </source>
</evidence>
<keyword evidence="6 7" id="KW-0472">Membrane</keyword>
<dbReference type="EMBL" id="MEHA01000002">
    <property type="protein sequence ID" value="ODR55093.1"/>
    <property type="molecule type" value="Genomic_DNA"/>
</dbReference>
<dbReference type="PROSITE" id="PS50928">
    <property type="entry name" value="ABC_TM1"/>
    <property type="match status" value="1"/>
</dbReference>
<evidence type="ECO:0000313" key="14">
    <source>
        <dbReference type="Proteomes" id="UP000095003"/>
    </source>
</evidence>
<comment type="subcellular location">
    <subcellularLocation>
        <location evidence="1">Cell membrane</location>
        <topology evidence="1">Multi-pass membrane protein</topology>
    </subcellularLocation>
</comment>
<reference evidence="11 12" key="3">
    <citation type="submission" date="2016-08" db="EMBL/GenBank/DDBJ databases">
        <authorList>
            <person name="Seilhamer J.J."/>
        </authorList>
    </citation>
    <scope>NUCLEOTIDE SEQUENCE [LARGE SCALE GENOMIC DNA]</scope>
    <source>
        <strain evidence="11 12">NML150140-1</strain>
    </source>
</reference>
<evidence type="ECO:0000313" key="13">
    <source>
        <dbReference type="Proteomes" id="UP000094869"/>
    </source>
</evidence>